<dbReference type="Gene3D" id="3.30.43.10">
    <property type="entry name" value="Uridine Diphospho-n-acetylenolpyruvylglucosamine Reductase, domain 2"/>
    <property type="match status" value="1"/>
</dbReference>
<evidence type="ECO:0000256" key="1">
    <source>
        <dbReference type="ARBA" id="ARBA00023002"/>
    </source>
</evidence>
<dbReference type="Pfam" id="PF01565">
    <property type="entry name" value="FAD_binding_4"/>
    <property type="match status" value="1"/>
</dbReference>
<evidence type="ECO:0000256" key="2">
    <source>
        <dbReference type="PIRSR" id="PIRSR605511-1"/>
    </source>
</evidence>
<dbReference type="Gene3D" id="2.120.10.30">
    <property type="entry name" value="TolB, C-terminal domain"/>
    <property type="match status" value="1"/>
</dbReference>
<dbReference type="Gene3D" id="3.30.465.10">
    <property type="match status" value="1"/>
</dbReference>
<dbReference type="SUPFAM" id="SSF56176">
    <property type="entry name" value="FAD-binding/transporter-associated domain-like"/>
    <property type="match status" value="1"/>
</dbReference>
<comment type="cofactor">
    <cofactor evidence="3">
        <name>Zn(2+)</name>
        <dbReference type="ChEBI" id="CHEBI:29105"/>
    </cofactor>
    <text evidence="3">Binds 1 divalent metal cation per subunit.</text>
</comment>
<dbReference type="InterPro" id="IPR016171">
    <property type="entry name" value="Vanillyl_alc_oxidase_C-sub2"/>
</dbReference>
<dbReference type="InterPro" id="IPR010031">
    <property type="entry name" value="FAD_lactone_oxidase-like"/>
</dbReference>
<dbReference type="PANTHER" id="PTHR43762:SF1">
    <property type="entry name" value="D-ARABINONO-1,4-LACTONE OXIDASE"/>
    <property type="match status" value="1"/>
</dbReference>
<evidence type="ECO:0000313" key="6">
    <source>
        <dbReference type="Proteomes" id="UP000238217"/>
    </source>
</evidence>
<dbReference type="InterPro" id="IPR016169">
    <property type="entry name" value="FAD-bd_PCMH_sub2"/>
</dbReference>
<protein>
    <submittedName>
        <fullName evidence="5">Sugar lactone lactonase YvrE</fullName>
    </submittedName>
</protein>
<name>A0A2T0YN54_9MICC</name>
<dbReference type="GO" id="GO:0003885">
    <property type="term" value="F:D-arabinono-1,4-lactone oxidase activity"/>
    <property type="evidence" value="ECO:0007669"/>
    <property type="project" value="InterPro"/>
</dbReference>
<dbReference type="InterPro" id="IPR036318">
    <property type="entry name" value="FAD-bd_PCMH-like_sf"/>
</dbReference>
<keyword evidence="1" id="KW-0560">Oxidoreductase</keyword>
<dbReference type="Proteomes" id="UP000238217">
    <property type="component" value="Unassembled WGS sequence"/>
</dbReference>
<dbReference type="InterPro" id="IPR013658">
    <property type="entry name" value="SGL"/>
</dbReference>
<feature type="binding site" evidence="3">
    <location>
        <position position="141"/>
    </location>
    <ligand>
        <name>substrate</name>
    </ligand>
</feature>
<feature type="active site" description="Proton donor/acceptor" evidence="2">
    <location>
        <position position="235"/>
    </location>
</feature>
<accession>A0A2T0YN54</accession>
<dbReference type="GO" id="GO:0016020">
    <property type="term" value="C:membrane"/>
    <property type="evidence" value="ECO:0007669"/>
    <property type="project" value="InterPro"/>
</dbReference>
<feature type="binding site" evidence="3">
    <location>
        <position position="235"/>
    </location>
    <ligand>
        <name>a divalent metal cation</name>
        <dbReference type="ChEBI" id="CHEBI:60240"/>
    </ligand>
</feature>
<dbReference type="InterPro" id="IPR007173">
    <property type="entry name" value="ALO_C"/>
</dbReference>
<feature type="binding site" evidence="3">
    <location>
        <position position="187"/>
    </location>
    <ligand>
        <name>a divalent metal cation</name>
        <dbReference type="ChEBI" id="CHEBI:60240"/>
    </ligand>
</feature>
<dbReference type="InterPro" id="IPR016166">
    <property type="entry name" value="FAD-bd_PCMH"/>
</dbReference>
<dbReference type="Pfam" id="PF04030">
    <property type="entry name" value="ALO"/>
    <property type="match status" value="1"/>
</dbReference>
<dbReference type="InterPro" id="IPR005511">
    <property type="entry name" value="SMP-30"/>
</dbReference>
<dbReference type="InterPro" id="IPR011042">
    <property type="entry name" value="6-blade_b-propeller_TolB-like"/>
</dbReference>
<dbReference type="AlphaFoldDB" id="A0A2T0YN54"/>
<dbReference type="GO" id="GO:0071949">
    <property type="term" value="F:FAD binding"/>
    <property type="evidence" value="ECO:0007669"/>
    <property type="project" value="InterPro"/>
</dbReference>
<evidence type="ECO:0000259" key="4">
    <source>
        <dbReference type="PROSITE" id="PS51387"/>
    </source>
</evidence>
<proteinExistence type="predicted"/>
<keyword evidence="3" id="KW-0862">Zinc</keyword>
<keyword evidence="3" id="KW-0479">Metal-binding</keyword>
<dbReference type="Gene3D" id="3.30.70.2520">
    <property type="match status" value="1"/>
</dbReference>
<feature type="domain" description="FAD-binding PCMH-type" evidence="4">
    <location>
        <begin position="338"/>
        <end position="502"/>
    </location>
</feature>
<gene>
    <name evidence="5" type="ORF">BCL67_10695</name>
</gene>
<reference evidence="5 6" key="1">
    <citation type="submission" date="2018-03" db="EMBL/GenBank/DDBJ databases">
        <title>Comparative analysis of microorganisms from saline springs in Andes Mountain Range, Colombia.</title>
        <authorList>
            <person name="Rubin E."/>
        </authorList>
    </citation>
    <scope>NUCLEOTIDE SEQUENCE [LARGE SCALE GENOMIC DNA]</scope>
    <source>
        <strain evidence="5 6">CG 35</strain>
    </source>
</reference>
<dbReference type="SUPFAM" id="SSF63829">
    <property type="entry name" value="Calcium-dependent phosphotriesterase"/>
    <property type="match status" value="1"/>
</dbReference>
<evidence type="ECO:0000256" key="3">
    <source>
        <dbReference type="PIRSR" id="PIRSR605511-2"/>
    </source>
</evidence>
<dbReference type="PROSITE" id="PS51387">
    <property type="entry name" value="FAD_PCMH"/>
    <property type="match status" value="1"/>
</dbReference>
<dbReference type="RefSeq" id="WP_181255914.1">
    <property type="nucleotide sequence ID" value="NZ_PVTY01000006.1"/>
</dbReference>
<dbReference type="Gene3D" id="3.30.70.2530">
    <property type="match status" value="1"/>
</dbReference>
<feature type="binding site" evidence="3">
    <location>
        <position position="139"/>
    </location>
    <ligand>
        <name>substrate</name>
    </ligand>
</feature>
<dbReference type="Gene3D" id="1.10.45.10">
    <property type="entry name" value="Vanillyl-alcohol Oxidase, Chain A, domain 4"/>
    <property type="match status" value="1"/>
</dbReference>
<sequence>MSIDSEQHTSVVRSDWAPVDERRLFLGEGARFLETGVSPVSEAEQPGTAQHPFVLVDIMDGTLYSTSAEPGSGLTLQGSVDEPLGAVAPVRQHSSAPDGRWVAALGTGLALLERSATGELQVIQALGEPAADRSSVPLRMNDAVADPHGRFWAGAMAYDGDAGQGFLLRLDPDGSIHIVLEDLAIPNGPAFSADGATMYLSDTPTGWIRRYRVDIATGALDAGEDFIHISEGGPDGMTVDAEDCLWSAVWGGSCLHRYSPSGELLERIDVPVRQPTSIALSAAPPYRVMVTSATQHLEEPIDHDGRVITAEVSVAGRPAVSWRPSSQQEPQANWAGNLTYSSARLERPRSIDELARLVAESEQVKALGSRHSFSSVADTTGTLIELTAMPRVFTLDAEAGTVTFDAATRYGDLAAALQAEGWALPNMASLPHITVAGSVATGTHGSGDRNPPLASSVRSLDMVLADGSLRTFRRGDADFDGAVVSLGALGVVTTLTLDVIPSFEVRQDIYEGVSWDGVLENFEELTGSAYSVSLFTRWAGEDFGLVWMKSTQEPPAEVLGVTARREDIGLAGGPPEFATEQGGRWGSWDQRLPHFRLDFTPSNGDELQTEYLLPRENAVEGLRRMRALSAEIEPLLLVSEIRTMAADEQWMSGASGRETVGFHFTWLQREGEVAALLPRLEEQLLPLGARPHWGKRFATTDIASFYPRVDDFTRLVKELDPTGTFRNAFLNDLLFGAESGESRG</sequence>
<evidence type="ECO:0000313" key="5">
    <source>
        <dbReference type="EMBL" id="PRZ16775.1"/>
    </source>
</evidence>
<keyword evidence="6" id="KW-1185">Reference proteome</keyword>
<organism evidence="5 6">
    <name type="scientific">Nesterenkonia sandarakina</name>
    <dbReference type="NCBI Taxonomy" id="272918"/>
    <lineage>
        <taxon>Bacteria</taxon>
        <taxon>Bacillati</taxon>
        <taxon>Actinomycetota</taxon>
        <taxon>Actinomycetes</taxon>
        <taxon>Micrococcales</taxon>
        <taxon>Micrococcaceae</taxon>
        <taxon>Nesterenkonia</taxon>
    </lineage>
</organism>
<dbReference type="Pfam" id="PF08450">
    <property type="entry name" value="SGL"/>
    <property type="match status" value="1"/>
</dbReference>
<dbReference type="EMBL" id="PVTY01000006">
    <property type="protein sequence ID" value="PRZ16775.1"/>
    <property type="molecule type" value="Genomic_DNA"/>
</dbReference>
<dbReference type="InterPro" id="IPR006094">
    <property type="entry name" value="Oxid_FAD_bind_N"/>
</dbReference>
<dbReference type="InterPro" id="IPR016167">
    <property type="entry name" value="FAD-bd_PCMH_sub1"/>
</dbReference>
<dbReference type="GO" id="GO:0080049">
    <property type="term" value="F:L-gulono-1,4-lactone dehydrogenase activity"/>
    <property type="evidence" value="ECO:0007669"/>
    <property type="project" value="TreeGrafter"/>
</dbReference>
<dbReference type="GO" id="GO:0046872">
    <property type="term" value="F:metal ion binding"/>
    <property type="evidence" value="ECO:0007669"/>
    <property type="project" value="UniProtKB-KW"/>
</dbReference>
<comment type="caution">
    <text evidence="5">The sequence shown here is derived from an EMBL/GenBank/DDBJ whole genome shotgun (WGS) entry which is preliminary data.</text>
</comment>
<feature type="binding site" evidence="3">
    <location>
        <position position="159"/>
    </location>
    <ligand>
        <name>substrate</name>
    </ligand>
</feature>
<dbReference type="PRINTS" id="PR01790">
    <property type="entry name" value="SMP30FAMILY"/>
</dbReference>
<dbReference type="PANTHER" id="PTHR43762">
    <property type="entry name" value="L-GULONOLACTONE OXIDASE"/>
    <property type="match status" value="1"/>
</dbReference>